<comment type="caution">
    <text evidence="7">The sequence shown here is derived from an EMBL/GenBank/DDBJ whole genome shotgun (WGS) entry which is preliminary data.</text>
</comment>
<gene>
    <name evidence="3 7" type="primary">rpsO</name>
    <name evidence="7" type="ORF">H8Z77_03075</name>
</gene>
<dbReference type="PANTHER" id="PTHR23321">
    <property type="entry name" value="RIBOSOMAL PROTEIN S15, BACTERIAL AND ORGANELLAR"/>
    <property type="match status" value="1"/>
</dbReference>
<evidence type="ECO:0000256" key="3">
    <source>
        <dbReference type="HAMAP-Rule" id="MF_01343"/>
    </source>
</evidence>
<dbReference type="Pfam" id="PF00312">
    <property type="entry name" value="Ribosomal_S15"/>
    <property type="match status" value="1"/>
</dbReference>
<dbReference type="Gene3D" id="1.10.287.10">
    <property type="entry name" value="S15/NS1, RNA-binding"/>
    <property type="match status" value="1"/>
</dbReference>
<keyword evidence="8" id="KW-1185">Reference proteome</keyword>
<name>A0ABR7IPF8_9CLOT</name>
<dbReference type="InterPro" id="IPR005290">
    <property type="entry name" value="Ribosomal_uS15_bac-type"/>
</dbReference>
<dbReference type="Gene3D" id="6.10.250.3130">
    <property type="match status" value="1"/>
</dbReference>
<dbReference type="InterPro" id="IPR009068">
    <property type="entry name" value="uS15_NS1_RNA-bd_sf"/>
</dbReference>
<dbReference type="PROSITE" id="PS00362">
    <property type="entry name" value="RIBOSOMAL_S15"/>
    <property type="match status" value="1"/>
</dbReference>
<feature type="region of interest" description="Disordered" evidence="6">
    <location>
        <begin position="1"/>
        <end position="23"/>
    </location>
</feature>
<proteinExistence type="inferred from homology"/>
<dbReference type="NCBIfam" id="TIGR00952">
    <property type="entry name" value="S15_bact"/>
    <property type="match status" value="1"/>
</dbReference>
<dbReference type="PANTHER" id="PTHR23321:SF26">
    <property type="entry name" value="SMALL RIBOSOMAL SUBUNIT PROTEIN US15M"/>
    <property type="match status" value="1"/>
</dbReference>
<keyword evidence="3 5" id="KW-0694">RNA-binding</keyword>
<evidence type="ECO:0000256" key="1">
    <source>
        <dbReference type="ARBA" id="ARBA00022980"/>
    </source>
</evidence>
<comment type="similarity">
    <text evidence="3 4">Belongs to the universal ribosomal protein uS15 family.</text>
</comment>
<comment type="function">
    <text evidence="3">Forms an intersubunit bridge (bridge B4) with the 23S rRNA of the 50S subunit in the ribosome.</text>
</comment>
<comment type="function">
    <text evidence="3 5">One of the primary rRNA binding proteins, it binds directly to 16S rRNA where it helps nucleate assembly of the platform of the 30S subunit by binding and bridging several RNA helices of the 16S rRNA.</text>
</comment>
<dbReference type="EMBL" id="JACOQK010000001">
    <property type="protein sequence ID" value="MBC5787007.1"/>
    <property type="molecule type" value="Genomic_DNA"/>
</dbReference>
<evidence type="ECO:0000313" key="7">
    <source>
        <dbReference type="EMBL" id="MBC5787007.1"/>
    </source>
</evidence>
<reference evidence="7 8" key="1">
    <citation type="submission" date="2020-08" db="EMBL/GenBank/DDBJ databases">
        <title>Genome public.</title>
        <authorList>
            <person name="Liu C."/>
            <person name="Sun Q."/>
        </authorList>
    </citation>
    <scope>NUCLEOTIDE SEQUENCE [LARGE SCALE GENOMIC DNA]</scope>
    <source>
        <strain evidence="7 8">NSJ-27</strain>
    </source>
</reference>
<dbReference type="HAMAP" id="MF_01343_B">
    <property type="entry name" value="Ribosomal_uS15_B"/>
    <property type="match status" value="1"/>
</dbReference>
<evidence type="ECO:0000256" key="2">
    <source>
        <dbReference type="ARBA" id="ARBA00023274"/>
    </source>
</evidence>
<evidence type="ECO:0000256" key="5">
    <source>
        <dbReference type="RuleBase" id="RU004524"/>
    </source>
</evidence>
<keyword evidence="3 5" id="KW-0699">rRNA-binding</keyword>
<dbReference type="SMART" id="SM01387">
    <property type="entry name" value="Ribosomal_S15"/>
    <property type="match status" value="1"/>
</dbReference>
<keyword evidence="1 3" id="KW-0689">Ribosomal protein</keyword>
<evidence type="ECO:0000256" key="4">
    <source>
        <dbReference type="RuleBase" id="RU003919"/>
    </source>
</evidence>
<dbReference type="SUPFAM" id="SSF47060">
    <property type="entry name" value="S15/NS1 RNA-binding domain"/>
    <property type="match status" value="1"/>
</dbReference>
<organism evidence="7 8">
    <name type="scientific">Clostridium facile</name>
    <dbReference type="NCBI Taxonomy" id="2763035"/>
    <lineage>
        <taxon>Bacteria</taxon>
        <taxon>Bacillati</taxon>
        <taxon>Bacillota</taxon>
        <taxon>Clostridia</taxon>
        <taxon>Eubacteriales</taxon>
        <taxon>Clostridiaceae</taxon>
        <taxon>Clostridium</taxon>
    </lineage>
</organism>
<dbReference type="GO" id="GO:0005840">
    <property type="term" value="C:ribosome"/>
    <property type="evidence" value="ECO:0007669"/>
    <property type="project" value="UniProtKB-KW"/>
</dbReference>
<protein>
    <recommendedName>
        <fullName evidence="3">Small ribosomal subunit protein uS15</fullName>
    </recommendedName>
</protein>
<comment type="subunit">
    <text evidence="3">Part of the 30S ribosomal subunit. Forms a bridge to the 50S subunit in the 70S ribosome, contacting the 23S rRNA.</text>
</comment>
<dbReference type="Proteomes" id="UP000649151">
    <property type="component" value="Unassembled WGS sequence"/>
</dbReference>
<evidence type="ECO:0000256" key="6">
    <source>
        <dbReference type="SAM" id="MobiDB-lite"/>
    </source>
</evidence>
<evidence type="ECO:0000313" key="8">
    <source>
        <dbReference type="Proteomes" id="UP000649151"/>
    </source>
</evidence>
<dbReference type="CDD" id="cd00353">
    <property type="entry name" value="Ribosomal_S15p_S13e"/>
    <property type="match status" value="1"/>
</dbReference>
<keyword evidence="2 3" id="KW-0687">Ribonucleoprotein</keyword>
<accession>A0ABR7IPF8</accession>
<dbReference type="RefSeq" id="WP_069988698.1">
    <property type="nucleotide sequence ID" value="NZ_JACOQK010000001.1"/>
</dbReference>
<sequence length="88" mass="10349">MLRKEEKTQVILDNATHEGDTGSPEVQIAILTRRINDLVEHLKIHKQDHHSRRGLLKMVGRRRNLLNYLAKKDIERYRATITKLGIRK</sequence>
<dbReference type="InterPro" id="IPR000589">
    <property type="entry name" value="Ribosomal_uS15"/>
</dbReference>